<evidence type="ECO:0000259" key="1">
    <source>
        <dbReference type="Pfam" id="PF09851"/>
    </source>
</evidence>
<sequence length="171" mass="19060">MTNEDLKRIAVEKKIVLPPFPAKYLTSISKELSDEEGVLFFCQAKEGKIDGTFFVSKKRVGFIKLGFFSGTSAVSVDINRINSIAKRKGVLSGEIEIWDNAAKIVYSMSSLHVDMAENAIKEAKTLLEQKNNVSINQTSAADEILKFKNLLDQGIITQDEFDKKKKELLGL</sequence>
<dbReference type="RefSeq" id="WP_062623827.1">
    <property type="nucleotide sequence ID" value="NZ_CAXOUM010000006.1"/>
</dbReference>
<dbReference type="EMBL" id="LVEA01000107">
    <property type="protein sequence ID" value="KYL00482.1"/>
    <property type="molecule type" value="Genomic_DNA"/>
</dbReference>
<accession>A0A162IGQ6</accession>
<proteinExistence type="predicted"/>
<dbReference type="Pfam" id="PF09851">
    <property type="entry name" value="SHOCT"/>
    <property type="match status" value="1"/>
</dbReference>
<gene>
    <name evidence="3" type="ORF">A2J07_08275</name>
</gene>
<comment type="caution">
    <text evidence="3">The sequence shown here is derived from an EMBL/GenBank/DDBJ whole genome shotgun (WGS) entry which is preliminary data.</text>
</comment>
<name>A0A162IGQ6_9FUSO</name>
<feature type="domain" description="SHOCT" evidence="1">
    <location>
        <begin position="142"/>
        <end position="169"/>
    </location>
</feature>
<dbReference type="KEGG" id="fnf:BSQ88_07745"/>
<reference evidence="3 4" key="1">
    <citation type="submission" date="2016-03" db="EMBL/GenBank/DDBJ databases">
        <title>Comparative genomics of human isolates of Fusobacterium necrophorum.</title>
        <authorList>
            <person name="Jensen A."/>
            <person name="Bank S."/>
            <person name="Andersen P.S."/>
            <person name="Kristensen L.H."/>
            <person name="Prag J."/>
        </authorList>
    </citation>
    <scope>NUCLEOTIDE SEQUENCE [LARGE SCALE GENOMIC DNA]</scope>
    <source>
        <strain evidence="3 4">LS_1264</strain>
    </source>
</reference>
<dbReference type="GeneID" id="75076319"/>
<evidence type="ECO:0000259" key="2">
    <source>
        <dbReference type="Pfam" id="PF14470"/>
    </source>
</evidence>
<evidence type="ECO:0000313" key="3">
    <source>
        <dbReference type="EMBL" id="KYL00482.1"/>
    </source>
</evidence>
<dbReference type="AlphaFoldDB" id="A0A162IGQ6"/>
<protein>
    <submittedName>
        <fullName evidence="3">Uncharacterized protein</fullName>
    </submittedName>
</protein>
<feature type="domain" description="YokE-like PH" evidence="2">
    <location>
        <begin position="32"/>
        <end position="110"/>
    </location>
</feature>
<evidence type="ECO:0000313" key="4">
    <source>
        <dbReference type="Proteomes" id="UP000075816"/>
    </source>
</evidence>
<dbReference type="InterPro" id="IPR018649">
    <property type="entry name" value="SHOCT"/>
</dbReference>
<dbReference type="Proteomes" id="UP000075816">
    <property type="component" value="Unassembled WGS sequence"/>
</dbReference>
<dbReference type="InterPro" id="IPR039519">
    <property type="entry name" value="YokE-like_PH"/>
</dbReference>
<dbReference type="Pfam" id="PF14470">
    <property type="entry name" value="bPH_3"/>
    <property type="match status" value="1"/>
</dbReference>
<organism evidence="3 4">
    <name type="scientific">Fusobacterium necrophorum subsp. funduliforme</name>
    <dbReference type="NCBI Taxonomy" id="143387"/>
    <lineage>
        <taxon>Bacteria</taxon>
        <taxon>Fusobacteriati</taxon>
        <taxon>Fusobacteriota</taxon>
        <taxon>Fusobacteriia</taxon>
        <taxon>Fusobacteriales</taxon>
        <taxon>Fusobacteriaceae</taxon>
        <taxon>Fusobacterium</taxon>
    </lineage>
</organism>